<dbReference type="OrthoDB" id="2196114at2759"/>
<dbReference type="AlphaFoldDB" id="A0A183B9G4"/>
<evidence type="ECO:0000313" key="4">
    <source>
        <dbReference type="WBParaSite" id="ECPE_0001588901-mRNA-1"/>
    </source>
</evidence>
<dbReference type="EMBL" id="UZAN01061995">
    <property type="protein sequence ID" value="VDP93121.1"/>
    <property type="molecule type" value="Genomic_DNA"/>
</dbReference>
<reference evidence="4" key="1">
    <citation type="submission" date="2016-06" db="UniProtKB">
        <authorList>
            <consortium name="WormBaseParasite"/>
        </authorList>
    </citation>
    <scope>IDENTIFICATION</scope>
</reference>
<dbReference type="WBParaSite" id="ECPE_0001588901-mRNA-1">
    <property type="protein sequence ID" value="ECPE_0001588901-mRNA-1"/>
    <property type="gene ID" value="ECPE_0001588901"/>
</dbReference>
<proteinExistence type="predicted"/>
<name>A0A183B9G4_9TREM</name>
<evidence type="ECO:0000313" key="2">
    <source>
        <dbReference type="EMBL" id="VDP93121.1"/>
    </source>
</evidence>
<organism evidence="4">
    <name type="scientific">Echinostoma caproni</name>
    <dbReference type="NCBI Taxonomy" id="27848"/>
    <lineage>
        <taxon>Eukaryota</taxon>
        <taxon>Metazoa</taxon>
        <taxon>Spiralia</taxon>
        <taxon>Lophotrochozoa</taxon>
        <taxon>Platyhelminthes</taxon>
        <taxon>Trematoda</taxon>
        <taxon>Digenea</taxon>
        <taxon>Plagiorchiida</taxon>
        <taxon>Echinostomata</taxon>
        <taxon>Echinostomatoidea</taxon>
        <taxon>Echinostomatidae</taxon>
        <taxon>Echinostoma</taxon>
    </lineage>
</organism>
<keyword evidence="3" id="KW-1185">Reference proteome</keyword>
<feature type="compositionally biased region" description="Basic and acidic residues" evidence="1">
    <location>
        <begin position="738"/>
        <end position="752"/>
    </location>
</feature>
<accession>A0A183B9G4</accession>
<sequence>MNNQNTVFLPPGIPTVVQPIPPSACASKLPEPYHNFIAGLKLNQNTASNMVRSHVSYVKALCDGFSNTATPSLFPCADAVHLSDSELFHADLVTLLRDLERPSLECSDDHWRTDSEAHALLPELQDWPTRGLLDTEPLRVADDMSMHTLPADCVLERVDWFTGAEIPESAEQTGTMDEFSTALKQFCSPPEAYHLLITRMHAGAHRSVTLAFQSSISSCPVNSMKAVHLLTDVFIPASPYLTSIAIEALQSHPVSDGSAINRESDVSARLLAVSTEIGQHALVLRDLTPPVPFSRLRISLSARLDCKLSRARIHLGAFFGRSGLFDLISMPDPWRITRAWEFAWAAGQPLFCPSSIPTETIPANPLLDRLEQWKSDVLASLDLTQSELISWSTATSVTNNTNHSHEVEYDRKILTLYTRYWALRYQVNWLQRVSDRMVHLAHPAITHQLQMQMSSASVSDLIKSLSLDKSRNLMETVLQLLVAHSDHLSLAIRSGDVDVADPSKLSSSLTDLIPTDELHTIICSLLQTSFTYGTRAIQVLITGFTSSLLSLWYSIRPISSFHLFIPTENWLLNLITDTFISNPTRCAHSHCLDCTRRILAFWALIQRLVLSGLTDNLFITSLLLIRAGLNVSDSTSFPLAHLLNLFNAVCGSMQAEIRSGQRATNVESVVPIPLHATHQSMNNTGWSGLLTWYYMQQVHGESTSITEQSKTCRRSEFIRKAESLLRKYGRTKVTNSRPRTESSETNAKHSENTKDVTFPLGALFMKGLMMSRLQSLIRRVS</sequence>
<feature type="region of interest" description="Disordered" evidence="1">
    <location>
        <begin position="730"/>
        <end position="752"/>
    </location>
</feature>
<gene>
    <name evidence="2" type="ORF">ECPE_LOCUS15849</name>
</gene>
<dbReference type="Proteomes" id="UP000272942">
    <property type="component" value="Unassembled WGS sequence"/>
</dbReference>
<evidence type="ECO:0000256" key="1">
    <source>
        <dbReference type="SAM" id="MobiDB-lite"/>
    </source>
</evidence>
<reference evidence="2 3" key="2">
    <citation type="submission" date="2018-11" db="EMBL/GenBank/DDBJ databases">
        <authorList>
            <consortium name="Pathogen Informatics"/>
        </authorList>
    </citation>
    <scope>NUCLEOTIDE SEQUENCE [LARGE SCALE GENOMIC DNA]</scope>
    <source>
        <strain evidence="2 3">Egypt</strain>
    </source>
</reference>
<protein>
    <submittedName>
        <fullName evidence="4">Spindle pole body component</fullName>
    </submittedName>
</protein>
<evidence type="ECO:0000313" key="3">
    <source>
        <dbReference type="Proteomes" id="UP000272942"/>
    </source>
</evidence>